<dbReference type="SUPFAM" id="SSF57667">
    <property type="entry name" value="beta-beta-alpha zinc fingers"/>
    <property type="match status" value="1"/>
</dbReference>
<feature type="region of interest" description="Disordered" evidence="1">
    <location>
        <begin position="85"/>
        <end position="136"/>
    </location>
</feature>
<dbReference type="InterPro" id="IPR036236">
    <property type="entry name" value="Znf_C2H2_sf"/>
</dbReference>
<comment type="caution">
    <text evidence="2">The sequence shown here is derived from an EMBL/GenBank/DDBJ whole genome shotgun (WGS) entry which is preliminary data.</text>
</comment>
<dbReference type="AlphaFoldDB" id="A0A812ITF3"/>
<accession>A0A812ITF3</accession>
<dbReference type="EMBL" id="CAJNIZ010000003">
    <property type="protein sequence ID" value="CAE7150889.1"/>
    <property type="molecule type" value="Genomic_DNA"/>
</dbReference>
<organism evidence="2 3">
    <name type="scientific">Symbiodinium pilosum</name>
    <name type="common">Dinoflagellate</name>
    <dbReference type="NCBI Taxonomy" id="2952"/>
    <lineage>
        <taxon>Eukaryota</taxon>
        <taxon>Sar</taxon>
        <taxon>Alveolata</taxon>
        <taxon>Dinophyceae</taxon>
        <taxon>Suessiales</taxon>
        <taxon>Symbiodiniaceae</taxon>
        <taxon>Symbiodinium</taxon>
    </lineage>
</organism>
<sequence>MPKALGTCIQPDNEENFRGQFHCQLCPEKILLTEKQLEVHLQSTAHKRKERHFERAKAMGLEAYEAECRERAAARESQAAAQLAGALSKKKQKNADFWKQRKLRKKAKSGACVEGGEQTPNQPPETAKRRRKPKSD</sequence>
<dbReference type="Proteomes" id="UP000649617">
    <property type="component" value="Unassembled WGS sequence"/>
</dbReference>
<reference evidence="2" key="1">
    <citation type="submission" date="2021-02" db="EMBL/GenBank/DDBJ databases">
        <authorList>
            <person name="Dougan E. K."/>
            <person name="Rhodes N."/>
            <person name="Thang M."/>
            <person name="Chan C."/>
        </authorList>
    </citation>
    <scope>NUCLEOTIDE SEQUENCE</scope>
</reference>
<evidence type="ECO:0000313" key="3">
    <source>
        <dbReference type="Proteomes" id="UP000649617"/>
    </source>
</evidence>
<evidence type="ECO:0000256" key="1">
    <source>
        <dbReference type="SAM" id="MobiDB-lite"/>
    </source>
</evidence>
<keyword evidence="3" id="KW-1185">Reference proteome</keyword>
<gene>
    <name evidence="2" type="primary">TTLL8</name>
    <name evidence="2" type="ORF">SPIL2461_LOCUS191</name>
</gene>
<dbReference type="OrthoDB" id="448369at2759"/>
<name>A0A812ITF3_SYMPI</name>
<protein>
    <submittedName>
        <fullName evidence="2">TTLL8 protein</fullName>
    </submittedName>
</protein>
<evidence type="ECO:0000313" key="2">
    <source>
        <dbReference type="EMBL" id="CAE7150889.1"/>
    </source>
</evidence>
<proteinExistence type="predicted"/>